<evidence type="ECO:0000256" key="4">
    <source>
        <dbReference type="ARBA" id="ARBA00023136"/>
    </source>
</evidence>
<evidence type="ECO:0000313" key="9">
    <source>
        <dbReference type="EMBL" id="ETZ17259.1"/>
    </source>
</evidence>
<evidence type="ECO:0000256" key="8">
    <source>
        <dbReference type="RuleBase" id="RU363105"/>
    </source>
</evidence>
<evidence type="ECO:0000256" key="7">
    <source>
        <dbReference type="ARBA" id="ARBA00023288"/>
    </source>
</evidence>
<protein>
    <recommendedName>
        <fullName evidence="8">Variable large protein</fullName>
    </recommendedName>
</protein>
<keyword evidence="3" id="KW-0732">Signal</keyword>
<dbReference type="Proteomes" id="UP000019148">
    <property type="component" value="Unassembled WGS sequence"/>
</dbReference>
<comment type="subcellular location">
    <subcellularLocation>
        <location evidence="2 8">Cell outer membrane</location>
        <topology evidence="2 8">Lipid-anchor</topology>
    </subcellularLocation>
</comment>
<dbReference type="AlphaFoldDB" id="W6TJC5"/>
<keyword evidence="6 8" id="KW-0998">Cell outer membrane</keyword>
<dbReference type="EMBL" id="AZIT01000075">
    <property type="protein sequence ID" value="ETZ17259.1"/>
    <property type="molecule type" value="Genomic_DNA"/>
</dbReference>
<keyword evidence="4 8" id="KW-0472">Membrane</keyword>
<gene>
    <name evidence="9" type="ORF">BDCR2A_01821</name>
</gene>
<evidence type="ECO:0000256" key="6">
    <source>
        <dbReference type="ARBA" id="ARBA00023237"/>
    </source>
</evidence>
<dbReference type="InterPro" id="IPR000680">
    <property type="entry name" value="Borrelia_lipo"/>
</dbReference>
<keyword evidence="5 8" id="KW-0564">Palmitate</keyword>
<organism evidence="9 10">
    <name type="scientific">Borrelia duttonii CR2A</name>
    <dbReference type="NCBI Taxonomy" id="1432657"/>
    <lineage>
        <taxon>Bacteria</taxon>
        <taxon>Pseudomonadati</taxon>
        <taxon>Spirochaetota</taxon>
        <taxon>Spirochaetia</taxon>
        <taxon>Spirochaetales</taxon>
        <taxon>Borreliaceae</taxon>
        <taxon>Borrelia</taxon>
    </lineage>
</organism>
<comment type="function">
    <text evidence="1 8">The Vlp and Vsp proteins are antigenically distinct proteins, only one vlp or vsp gene is transcriptionally active at any one time. Switching between these genes is a mechanism of host immune response evasion.</text>
</comment>
<comment type="caution">
    <text evidence="9">The sequence shown here is derived from an EMBL/GenBank/DDBJ whole genome shotgun (WGS) entry which is preliminary data.</text>
</comment>
<evidence type="ECO:0000256" key="1">
    <source>
        <dbReference type="ARBA" id="ARBA00003932"/>
    </source>
</evidence>
<keyword evidence="7 8" id="KW-0449">Lipoprotein</keyword>
<sequence>MEESKESVENRFLKSLVGFSNEFLSVFMSFVGNGRECIGGLNVESKKSNVGKYFKTVQGTVQGIKDGLK</sequence>
<reference evidence="9 10" key="1">
    <citation type="submission" date="2013-12" db="EMBL/GenBank/DDBJ databases">
        <title>Comparative genomics of relapsing fever spirochetes.</title>
        <authorList>
            <person name="Schwan T.G."/>
            <person name="Raffel S.J."/>
            <person name="Porcella S.F."/>
        </authorList>
    </citation>
    <scope>NUCLEOTIDE SEQUENCE [LARGE SCALE GENOMIC DNA]</scope>
    <source>
        <strain evidence="9 10">CR2A</strain>
    </source>
</reference>
<accession>W6TJC5</accession>
<evidence type="ECO:0000256" key="3">
    <source>
        <dbReference type="ARBA" id="ARBA00022729"/>
    </source>
</evidence>
<evidence type="ECO:0000256" key="5">
    <source>
        <dbReference type="ARBA" id="ARBA00023139"/>
    </source>
</evidence>
<dbReference type="GO" id="GO:0009279">
    <property type="term" value="C:cell outer membrane"/>
    <property type="evidence" value="ECO:0007669"/>
    <property type="project" value="UniProtKB-SubCell"/>
</dbReference>
<dbReference type="PATRIC" id="fig|1432657.3.peg.1713"/>
<dbReference type="SUPFAM" id="SSF74748">
    <property type="entry name" value="Variable surface antigen VlsE"/>
    <property type="match status" value="1"/>
</dbReference>
<evidence type="ECO:0000313" key="10">
    <source>
        <dbReference type="Proteomes" id="UP000019148"/>
    </source>
</evidence>
<name>W6TJC5_9SPIR</name>
<dbReference type="Pfam" id="PF00921">
    <property type="entry name" value="Lipoprotein_2"/>
    <property type="match status" value="1"/>
</dbReference>
<evidence type="ECO:0000256" key="2">
    <source>
        <dbReference type="ARBA" id="ARBA00004459"/>
    </source>
</evidence>
<proteinExistence type="predicted"/>